<organism evidence="19 20">
    <name type="scientific">Hapsidospora chrysogenum (strain ATCC 11550 / CBS 779.69 / DSM 880 / IAM 14645 / JCM 23072 / IMI 49137)</name>
    <name type="common">Acremonium chrysogenum</name>
    <dbReference type="NCBI Taxonomy" id="857340"/>
    <lineage>
        <taxon>Eukaryota</taxon>
        <taxon>Fungi</taxon>
        <taxon>Dikarya</taxon>
        <taxon>Ascomycota</taxon>
        <taxon>Pezizomycotina</taxon>
        <taxon>Sordariomycetes</taxon>
        <taxon>Hypocreomycetidae</taxon>
        <taxon>Hypocreales</taxon>
        <taxon>Bionectriaceae</taxon>
        <taxon>Hapsidospora</taxon>
    </lineage>
</organism>
<keyword evidence="7" id="KW-0336">GPI-anchor</keyword>
<evidence type="ECO:0000256" key="11">
    <source>
        <dbReference type="ARBA" id="ARBA00023136"/>
    </source>
</evidence>
<evidence type="ECO:0000256" key="15">
    <source>
        <dbReference type="PROSITE-ProRule" id="PRU01356"/>
    </source>
</evidence>
<accession>A0A086TD55</accession>
<feature type="chain" id="PRO_5001815617" description="CFEM domain-containing protein" evidence="17">
    <location>
        <begin position="18"/>
        <end position="190"/>
    </location>
</feature>
<comment type="caution">
    <text evidence="15">Lacks conserved residue(s) required for the propagation of feature annotation.</text>
</comment>
<comment type="subcellular location">
    <subcellularLocation>
        <location evidence="1">Cell membrane</location>
        <topology evidence="1">Lipid-anchor</topology>
        <topology evidence="1">GPI-anchor</topology>
    </subcellularLocation>
    <subcellularLocation>
        <location evidence="2">Secreted</location>
    </subcellularLocation>
</comment>
<dbReference type="PANTHER" id="PTHR37928:SF2">
    <property type="entry name" value="GPI ANCHORED CFEM DOMAIN PROTEIN (AFU_ORTHOLOGUE AFUA_6G10580)"/>
    <property type="match status" value="1"/>
</dbReference>
<keyword evidence="9 17" id="KW-0732">Signal</keyword>
<dbReference type="PROSITE" id="PS52012">
    <property type="entry name" value="CFEM"/>
    <property type="match status" value="1"/>
</dbReference>
<keyword evidence="11" id="KW-0472">Membrane</keyword>
<feature type="disulfide bond" evidence="15">
    <location>
        <begin position="91"/>
        <end position="124"/>
    </location>
</feature>
<keyword evidence="12 15" id="KW-1015">Disulfide bond</keyword>
<feature type="disulfide bond" evidence="15">
    <location>
        <begin position="82"/>
        <end position="89"/>
    </location>
</feature>
<evidence type="ECO:0000256" key="7">
    <source>
        <dbReference type="ARBA" id="ARBA00022622"/>
    </source>
</evidence>
<dbReference type="PANTHER" id="PTHR37928">
    <property type="entry name" value="CFEM DOMAIN PROTEIN (AFU_ORTHOLOGUE AFUA_6G14090)"/>
    <property type="match status" value="1"/>
</dbReference>
<dbReference type="InterPro" id="IPR051735">
    <property type="entry name" value="CFEM_domain"/>
</dbReference>
<feature type="domain" description="CFEM" evidence="18">
    <location>
        <begin position="37"/>
        <end position="151"/>
    </location>
</feature>
<evidence type="ECO:0000256" key="5">
    <source>
        <dbReference type="ARBA" id="ARBA00022525"/>
    </source>
</evidence>
<dbReference type="Pfam" id="PF05730">
    <property type="entry name" value="CFEM"/>
    <property type="match status" value="1"/>
</dbReference>
<dbReference type="HOGENOM" id="CLU_063084_1_3_1"/>
<dbReference type="Proteomes" id="UP000029964">
    <property type="component" value="Unassembled WGS sequence"/>
</dbReference>
<keyword evidence="8 15" id="KW-0479">Metal-binding</keyword>
<evidence type="ECO:0000256" key="1">
    <source>
        <dbReference type="ARBA" id="ARBA00004609"/>
    </source>
</evidence>
<feature type="binding site" description="axial binding residue" evidence="15">
    <location>
        <position position="86"/>
    </location>
    <ligand>
        <name>heme</name>
        <dbReference type="ChEBI" id="CHEBI:30413"/>
    </ligand>
    <ligandPart>
        <name>Fe</name>
        <dbReference type="ChEBI" id="CHEBI:18248"/>
    </ligandPart>
</feature>
<evidence type="ECO:0000256" key="10">
    <source>
        <dbReference type="ARBA" id="ARBA00023004"/>
    </source>
</evidence>
<evidence type="ECO:0000256" key="17">
    <source>
        <dbReference type="SAM" id="SignalP"/>
    </source>
</evidence>
<dbReference type="OrthoDB" id="3065412at2759"/>
<evidence type="ECO:0000256" key="12">
    <source>
        <dbReference type="ARBA" id="ARBA00023157"/>
    </source>
</evidence>
<comment type="similarity">
    <text evidence="3">Belongs to the RBT5 family.</text>
</comment>
<keyword evidence="5" id="KW-0964">Secreted</keyword>
<keyword evidence="6 15" id="KW-0349">Heme</keyword>
<proteinExistence type="inferred from homology"/>
<keyword evidence="14" id="KW-0449">Lipoprotein</keyword>
<keyword evidence="13" id="KW-0325">Glycoprotein</keyword>
<evidence type="ECO:0000256" key="3">
    <source>
        <dbReference type="ARBA" id="ARBA00010031"/>
    </source>
</evidence>
<evidence type="ECO:0000256" key="8">
    <source>
        <dbReference type="ARBA" id="ARBA00022723"/>
    </source>
</evidence>
<feature type="signal peptide" evidence="17">
    <location>
        <begin position="1"/>
        <end position="17"/>
    </location>
</feature>
<evidence type="ECO:0000256" key="2">
    <source>
        <dbReference type="ARBA" id="ARBA00004613"/>
    </source>
</evidence>
<evidence type="ECO:0000256" key="13">
    <source>
        <dbReference type="ARBA" id="ARBA00023180"/>
    </source>
</evidence>
<keyword evidence="4" id="KW-1003">Cell membrane</keyword>
<dbReference type="GO" id="GO:0046872">
    <property type="term" value="F:metal ion binding"/>
    <property type="evidence" value="ECO:0007669"/>
    <property type="project" value="UniProtKB-UniRule"/>
</dbReference>
<evidence type="ECO:0000256" key="4">
    <source>
        <dbReference type="ARBA" id="ARBA00022475"/>
    </source>
</evidence>
<feature type="region of interest" description="Disordered" evidence="16">
    <location>
        <begin position="139"/>
        <end position="172"/>
    </location>
</feature>
<protein>
    <recommendedName>
        <fullName evidence="18">CFEM domain-containing protein</fullName>
    </recommendedName>
</protein>
<keyword evidence="20" id="KW-1185">Reference proteome</keyword>
<evidence type="ECO:0000313" key="19">
    <source>
        <dbReference type="EMBL" id="KFH47287.1"/>
    </source>
</evidence>
<evidence type="ECO:0000256" key="14">
    <source>
        <dbReference type="ARBA" id="ARBA00023288"/>
    </source>
</evidence>
<sequence>MKTSIFSIAFAAGLAAAQLSLEEVPDCAVRHSHPYPFPAALTPRAAESPPHPPCEAPGQLTDIKSQGPCITEYVTGNKIAGCGQYDIECVCSNEEFIDGIACCVDEACDAKGKEATLKFAAQICSTQNVEVPDKVECKSKTTSATSTSSPSETDEADAAAETEDEDDAAPASLSGMTGVIGAAVAMLFAL</sequence>
<dbReference type="STRING" id="857340.A0A086TD55"/>
<evidence type="ECO:0000256" key="16">
    <source>
        <dbReference type="SAM" id="MobiDB-lite"/>
    </source>
</evidence>
<feature type="compositionally biased region" description="Low complexity" evidence="16">
    <location>
        <begin position="140"/>
        <end position="151"/>
    </location>
</feature>
<gene>
    <name evidence="19" type="ORF">ACRE_019060</name>
</gene>
<evidence type="ECO:0000256" key="6">
    <source>
        <dbReference type="ARBA" id="ARBA00022617"/>
    </source>
</evidence>
<feature type="compositionally biased region" description="Acidic residues" evidence="16">
    <location>
        <begin position="152"/>
        <end position="168"/>
    </location>
</feature>
<dbReference type="InterPro" id="IPR008427">
    <property type="entry name" value="Extracellular_membr_CFEM_dom"/>
</dbReference>
<evidence type="ECO:0000259" key="18">
    <source>
        <dbReference type="PROSITE" id="PS52012"/>
    </source>
</evidence>
<name>A0A086TD55_HAPC1</name>
<comment type="caution">
    <text evidence="19">The sequence shown here is derived from an EMBL/GenBank/DDBJ whole genome shotgun (WGS) entry which is preliminary data.</text>
</comment>
<evidence type="ECO:0000256" key="9">
    <source>
        <dbReference type="ARBA" id="ARBA00022729"/>
    </source>
</evidence>
<dbReference type="GO" id="GO:0005886">
    <property type="term" value="C:plasma membrane"/>
    <property type="evidence" value="ECO:0007669"/>
    <property type="project" value="UniProtKB-SubCell"/>
</dbReference>
<dbReference type="EMBL" id="JPKY01000011">
    <property type="protein sequence ID" value="KFH47287.1"/>
    <property type="molecule type" value="Genomic_DNA"/>
</dbReference>
<evidence type="ECO:0000313" key="20">
    <source>
        <dbReference type="Proteomes" id="UP000029964"/>
    </source>
</evidence>
<keyword evidence="10 15" id="KW-0408">Iron</keyword>
<reference evidence="20" key="1">
    <citation type="journal article" date="2014" name="Genome Announc.">
        <title>Genome sequence and annotation of Acremonium chrysogenum, producer of the beta-lactam antibiotic cephalosporin C.</title>
        <authorList>
            <person name="Terfehr D."/>
            <person name="Dahlmann T.A."/>
            <person name="Specht T."/>
            <person name="Zadra I."/>
            <person name="Kuernsteiner H."/>
            <person name="Kueck U."/>
        </authorList>
    </citation>
    <scope>NUCLEOTIDE SEQUENCE [LARGE SCALE GENOMIC DNA]</scope>
    <source>
        <strain evidence="20">ATCC 11550 / CBS 779.69 / DSM 880 / IAM 14645 / JCM 23072 / IMI 49137</strain>
    </source>
</reference>
<dbReference type="AlphaFoldDB" id="A0A086TD55"/>
<dbReference type="GO" id="GO:0005576">
    <property type="term" value="C:extracellular region"/>
    <property type="evidence" value="ECO:0007669"/>
    <property type="project" value="UniProtKB-SubCell"/>
</dbReference>
<dbReference type="GO" id="GO:0098552">
    <property type="term" value="C:side of membrane"/>
    <property type="evidence" value="ECO:0007669"/>
    <property type="project" value="UniProtKB-KW"/>
</dbReference>